<sequence>MRRLWWAVALGIGITAAGVAVADNLTSSKQADFYAPGKHRFYVWCQGGGDYNAVERGASAEDAQMRLYNGVKAKGRPACWPVWQGKISG</sequence>
<evidence type="ECO:0000313" key="3">
    <source>
        <dbReference type="Proteomes" id="UP001499951"/>
    </source>
</evidence>
<dbReference type="EMBL" id="BAAADD010000013">
    <property type="protein sequence ID" value="GAA0586801.1"/>
    <property type="molecule type" value="Genomic_DNA"/>
</dbReference>
<name>A0ABP3QDK4_9PROT</name>
<keyword evidence="3" id="KW-1185">Reference proteome</keyword>
<gene>
    <name evidence="2" type="ORF">GCM10008942_39770</name>
</gene>
<reference evidence="3" key="1">
    <citation type="journal article" date="2019" name="Int. J. Syst. Evol. Microbiol.">
        <title>The Global Catalogue of Microorganisms (GCM) 10K type strain sequencing project: providing services to taxonomists for standard genome sequencing and annotation.</title>
        <authorList>
            <consortium name="The Broad Institute Genomics Platform"/>
            <consortium name="The Broad Institute Genome Sequencing Center for Infectious Disease"/>
            <person name="Wu L."/>
            <person name="Ma J."/>
        </authorList>
    </citation>
    <scope>NUCLEOTIDE SEQUENCE [LARGE SCALE GENOMIC DNA]</scope>
    <source>
        <strain evidence="3">JCM 15089</strain>
    </source>
</reference>
<dbReference type="RefSeq" id="WP_166937378.1">
    <property type="nucleotide sequence ID" value="NZ_BAAADD010000013.1"/>
</dbReference>
<protein>
    <submittedName>
        <fullName evidence="2">Uncharacterized protein</fullName>
    </submittedName>
</protein>
<evidence type="ECO:0000256" key="1">
    <source>
        <dbReference type="SAM" id="SignalP"/>
    </source>
</evidence>
<accession>A0ABP3QDK4</accession>
<organism evidence="2 3">
    <name type="scientific">Rhizomicrobium electricum</name>
    <dbReference type="NCBI Taxonomy" id="480070"/>
    <lineage>
        <taxon>Bacteria</taxon>
        <taxon>Pseudomonadati</taxon>
        <taxon>Pseudomonadota</taxon>
        <taxon>Alphaproteobacteria</taxon>
        <taxon>Micropepsales</taxon>
        <taxon>Micropepsaceae</taxon>
        <taxon>Rhizomicrobium</taxon>
    </lineage>
</organism>
<evidence type="ECO:0000313" key="2">
    <source>
        <dbReference type="EMBL" id="GAA0586801.1"/>
    </source>
</evidence>
<dbReference type="Proteomes" id="UP001499951">
    <property type="component" value="Unassembled WGS sequence"/>
</dbReference>
<proteinExistence type="predicted"/>
<feature type="chain" id="PRO_5046493520" evidence="1">
    <location>
        <begin position="23"/>
        <end position="89"/>
    </location>
</feature>
<feature type="signal peptide" evidence="1">
    <location>
        <begin position="1"/>
        <end position="22"/>
    </location>
</feature>
<keyword evidence="1" id="KW-0732">Signal</keyword>
<comment type="caution">
    <text evidence="2">The sequence shown here is derived from an EMBL/GenBank/DDBJ whole genome shotgun (WGS) entry which is preliminary data.</text>
</comment>